<reference evidence="9" key="2">
    <citation type="submission" date="2021-04" db="EMBL/GenBank/DDBJ databases">
        <authorList>
            <person name="Gilroy R."/>
        </authorList>
    </citation>
    <scope>NUCLEOTIDE SEQUENCE</scope>
    <source>
        <strain evidence="9">CHK172-16539</strain>
    </source>
</reference>
<dbReference type="InterPro" id="IPR013525">
    <property type="entry name" value="ABC2_TM"/>
</dbReference>
<feature type="domain" description="ABC-2 type transporter transmembrane" evidence="8">
    <location>
        <begin position="26"/>
        <end position="165"/>
    </location>
</feature>
<comment type="caution">
    <text evidence="9">The sequence shown here is derived from an EMBL/GenBank/DDBJ whole genome shotgun (WGS) entry which is preliminary data.</text>
</comment>
<evidence type="ECO:0000313" key="9">
    <source>
        <dbReference type="EMBL" id="HIZ53204.1"/>
    </source>
</evidence>
<evidence type="ECO:0000256" key="2">
    <source>
        <dbReference type="ARBA" id="ARBA00022692"/>
    </source>
</evidence>
<name>A0A9D2JI34_9ENTE</name>
<keyword evidence="4 6" id="KW-0472">Membrane</keyword>
<reference evidence="9" key="1">
    <citation type="journal article" date="2021" name="PeerJ">
        <title>Extensive microbial diversity within the chicken gut microbiome revealed by metagenomics and culture.</title>
        <authorList>
            <person name="Gilroy R."/>
            <person name="Ravi A."/>
            <person name="Getino M."/>
            <person name="Pursley I."/>
            <person name="Horton D.L."/>
            <person name="Alikhan N.F."/>
            <person name="Baker D."/>
            <person name="Gharbi K."/>
            <person name="Hall N."/>
            <person name="Watson M."/>
            <person name="Adriaenssens E.M."/>
            <person name="Foster-Nyarko E."/>
            <person name="Jarju S."/>
            <person name="Secka A."/>
            <person name="Antonio M."/>
            <person name="Oren A."/>
            <person name="Chaudhuri R.R."/>
            <person name="La Ragione R."/>
            <person name="Hildebrand F."/>
            <person name="Pallen M.J."/>
        </authorList>
    </citation>
    <scope>NUCLEOTIDE SEQUENCE</scope>
    <source>
        <strain evidence="9">CHK172-16539</strain>
    </source>
</reference>
<dbReference type="EMBL" id="DXBN01000105">
    <property type="protein sequence ID" value="HIZ53204.1"/>
    <property type="molecule type" value="Genomic_DNA"/>
</dbReference>
<feature type="coiled-coil region" evidence="5">
    <location>
        <begin position="430"/>
        <end position="457"/>
    </location>
</feature>
<evidence type="ECO:0000313" key="10">
    <source>
        <dbReference type="Proteomes" id="UP000824063"/>
    </source>
</evidence>
<dbReference type="Proteomes" id="UP000824063">
    <property type="component" value="Unassembled WGS sequence"/>
</dbReference>
<evidence type="ECO:0000259" key="7">
    <source>
        <dbReference type="Pfam" id="PF01061"/>
    </source>
</evidence>
<accession>A0A9D2JI34</accession>
<dbReference type="Pfam" id="PF01061">
    <property type="entry name" value="ABC2_membrane"/>
    <property type="match status" value="1"/>
</dbReference>
<dbReference type="Pfam" id="PF12698">
    <property type="entry name" value="ABC2_membrane_3"/>
    <property type="match status" value="1"/>
</dbReference>
<proteinExistence type="predicted"/>
<dbReference type="Gene3D" id="3.40.1710.10">
    <property type="entry name" value="abc type-2 transporter like domain"/>
    <property type="match status" value="1"/>
</dbReference>
<dbReference type="AlphaFoldDB" id="A0A9D2JI34"/>
<comment type="subcellular location">
    <subcellularLocation>
        <location evidence="1">Membrane</location>
        <topology evidence="1">Multi-pass membrane protein</topology>
    </subcellularLocation>
</comment>
<feature type="transmembrane region" description="Helical" evidence="6">
    <location>
        <begin position="777"/>
        <end position="798"/>
    </location>
</feature>
<feature type="transmembrane region" description="Helical" evidence="6">
    <location>
        <begin position="745"/>
        <end position="765"/>
    </location>
</feature>
<dbReference type="PANTHER" id="PTHR43077">
    <property type="entry name" value="TRANSPORT PERMEASE YVFS-RELATED"/>
    <property type="match status" value="1"/>
</dbReference>
<dbReference type="InterPro" id="IPR017501">
    <property type="entry name" value="Phage_infect_YhgE_C"/>
</dbReference>
<keyword evidence="3 6" id="KW-1133">Transmembrane helix</keyword>
<evidence type="ECO:0000256" key="4">
    <source>
        <dbReference type="ARBA" id="ARBA00023136"/>
    </source>
</evidence>
<feature type="transmembrane region" description="Helical" evidence="6">
    <location>
        <begin position="703"/>
        <end position="724"/>
    </location>
</feature>
<feature type="transmembrane region" description="Helical" evidence="6">
    <location>
        <begin position="21"/>
        <end position="41"/>
    </location>
</feature>
<dbReference type="InterPro" id="IPR017500">
    <property type="entry name" value="Phage_infect_YhgE_N"/>
</dbReference>
<dbReference type="NCBIfam" id="TIGR03061">
    <property type="entry name" value="pip_yhgE_Nterm"/>
    <property type="match status" value="1"/>
</dbReference>
<protein>
    <submittedName>
        <fullName evidence="9">YhgE/Pip domain-containing protein</fullName>
    </submittedName>
</protein>
<feature type="coiled-coil region" evidence="5">
    <location>
        <begin position="527"/>
        <end position="561"/>
    </location>
</feature>
<dbReference type="InterPro" id="IPR051328">
    <property type="entry name" value="T7SS_ABC-Transporter"/>
</dbReference>
<sequence>MKKIKKIFQLYKIDWKRIGKNPVALFLVIALMILPSLYAWFNIKALWDPYGNTKDLPIAVYSADEGAKLKETQIHIGEEVIENLRKNDQLGWRFVSSKEQVTKGVQSGKYYAGIYLPPEFSEDLLSFIKGDIKKPAINYYFNGKINAIAPKITEKGATSVQEEISRQFIETTSGTLLEVFNAIGYTLEDNLVSINKVKNLILTTNDNLAKIDGYTQEVVHLQKAMPSLKQKLEKANQMVDYLPEVDALTTKIIALNDKFPSIQKEAGIILTLQDKIPEIKQASQQVAMIDEDFSKIAQTITEGVTEGKEALEIVQQVQDLLPMVQQFGQDSSNFVAKTQEAATKLQQALPQIQKIVAFNFEALGSVSARINSIAQDLQAYLSQPETGLTPEEKAAILQILQVANTTIDEQLRLIDGLSQWLTQINQEQKFDTVIAQLADVRRRLQDLQQLNQFLITNSDAISKESLLAHVNKIEAVSGTINQIIASIDVANITEMINRTLSEEVLPALANVQQLLDKGSQIDLTKLLNATQTTITNAVSLLEKYEKELPAIGEEIHDANQMLSTHLDTIVNGINRGADLYKNDLPVLGEKLQIAADFSQNEWPVIKKEMTSTLTMVNQKMPSVEAALNEGVRLINEDWPTIQKGIQKAAKAIEKGESMVDLGDIIQLLKADALSESDFMANPLELKTKEYYPIGNNGSASTPFYTTLCLWVGALLLSSLAATAFHLDEEEKAKYTKRETFVARMLTFLTIAIPQALIVTLGNLWALGVAVANPLASVLFAVLIALTFMMMIYVFVGLFGNIGKGIGIIILVLSISGGGGNYPIQVSGPFFQWINPFLPFTYGVNLLREAAGGIYWPNAWIDIVVLISLLIVFAIVGTWAFPKVEPLTEKIEKRARESHFFH</sequence>
<evidence type="ECO:0000256" key="1">
    <source>
        <dbReference type="ARBA" id="ARBA00004141"/>
    </source>
</evidence>
<evidence type="ECO:0000256" key="6">
    <source>
        <dbReference type="SAM" id="Phobius"/>
    </source>
</evidence>
<organism evidence="9 10">
    <name type="scientific">Candidatus Enterococcus avicola</name>
    <dbReference type="NCBI Taxonomy" id="2838561"/>
    <lineage>
        <taxon>Bacteria</taxon>
        <taxon>Bacillati</taxon>
        <taxon>Bacillota</taxon>
        <taxon>Bacilli</taxon>
        <taxon>Lactobacillales</taxon>
        <taxon>Enterococcaceae</taxon>
        <taxon>Enterococcus</taxon>
    </lineage>
</organism>
<keyword evidence="2 6" id="KW-0812">Transmembrane</keyword>
<keyword evidence="5" id="KW-0175">Coiled coil</keyword>
<dbReference type="GO" id="GO:0016020">
    <property type="term" value="C:membrane"/>
    <property type="evidence" value="ECO:0007669"/>
    <property type="project" value="UniProtKB-SubCell"/>
</dbReference>
<gene>
    <name evidence="9" type="ORF">IAA20_04620</name>
</gene>
<feature type="transmembrane region" description="Helical" evidence="6">
    <location>
        <begin position="858"/>
        <end position="880"/>
    </location>
</feature>
<evidence type="ECO:0000256" key="3">
    <source>
        <dbReference type="ARBA" id="ARBA00022989"/>
    </source>
</evidence>
<dbReference type="GO" id="GO:0140359">
    <property type="term" value="F:ABC-type transporter activity"/>
    <property type="evidence" value="ECO:0007669"/>
    <property type="project" value="InterPro"/>
</dbReference>
<dbReference type="PANTHER" id="PTHR43077:SF10">
    <property type="entry name" value="TRANSPORT PERMEASE PROTEIN"/>
    <property type="match status" value="1"/>
</dbReference>
<feature type="domain" description="ABC-2 type transporter transmembrane" evidence="7">
    <location>
        <begin position="734"/>
        <end position="848"/>
    </location>
</feature>
<dbReference type="NCBIfam" id="TIGR03062">
    <property type="entry name" value="pip_yhgE_Cterm"/>
    <property type="match status" value="1"/>
</dbReference>
<feature type="transmembrane region" description="Helical" evidence="6">
    <location>
        <begin position="805"/>
        <end position="823"/>
    </location>
</feature>
<evidence type="ECO:0000259" key="8">
    <source>
        <dbReference type="Pfam" id="PF12698"/>
    </source>
</evidence>
<evidence type="ECO:0000256" key="5">
    <source>
        <dbReference type="SAM" id="Coils"/>
    </source>
</evidence>